<evidence type="ECO:0000313" key="2">
    <source>
        <dbReference type="EMBL" id="RPD60465.1"/>
    </source>
</evidence>
<dbReference type="EMBL" id="ML122265">
    <property type="protein sequence ID" value="RPD60465.1"/>
    <property type="molecule type" value="Genomic_DNA"/>
</dbReference>
<evidence type="ECO:0000313" key="3">
    <source>
        <dbReference type="Proteomes" id="UP000313359"/>
    </source>
</evidence>
<sequence>MPPRKRRNVRKRNSKATTEAKVESNKSRITHQALRVPLPLDVLLLILDAVSKLDEPYHAARKTLCSCALTCRTLRRPAQVRMYADVSIWKQYEFEAFGRTLLDNPELALMVKKLYANVGSAWHAVWVLPKDELPLSAKAVAGMTNLQKLSIGGLHFHERTEVCSAVLENFIGSFAASCPKIEFLRIDHMEFREYTNFVHHVTAFSGVKTLELSCVKWRGRG</sequence>
<feature type="region of interest" description="Disordered" evidence="1">
    <location>
        <begin position="1"/>
        <end position="24"/>
    </location>
</feature>
<dbReference type="Proteomes" id="UP000313359">
    <property type="component" value="Unassembled WGS sequence"/>
</dbReference>
<keyword evidence="3" id="KW-1185">Reference proteome</keyword>
<organism evidence="2 3">
    <name type="scientific">Lentinus tigrinus ALCF2SS1-6</name>
    <dbReference type="NCBI Taxonomy" id="1328759"/>
    <lineage>
        <taxon>Eukaryota</taxon>
        <taxon>Fungi</taxon>
        <taxon>Dikarya</taxon>
        <taxon>Basidiomycota</taxon>
        <taxon>Agaricomycotina</taxon>
        <taxon>Agaricomycetes</taxon>
        <taxon>Polyporales</taxon>
        <taxon>Polyporaceae</taxon>
        <taxon>Lentinus</taxon>
    </lineage>
</organism>
<proteinExistence type="predicted"/>
<name>A0A5C2S9D7_9APHY</name>
<feature type="compositionally biased region" description="Basic residues" evidence="1">
    <location>
        <begin position="1"/>
        <end position="14"/>
    </location>
</feature>
<protein>
    <recommendedName>
        <fullName evidence="4">F-box domain-containing protein</fullName>
    </recommendedName>
</protein>
<reference evidence="2" key="1">
    <citation type="journal article" date="2018" name="Genome Biol. Evol.">
        <title>Genomics and development of Lentinus tigrinus, a white-rot wood-decaying mushroom with dimorphic fruiting bodies.</title>
        <authorList>
            <person name="Wu B."/>
            <person name="Xu Z."/>
            <person name="Knudson A."/>
            <person name="Carlson A."/>
            <person name="Chen N."/>
            <person name="Kovaka S."/>
            <person name="LaButti K."/>
            <person name="Lipzen A."/>
            <person name="Pennachio C."/>
            <person name="Riley R."/>
            <person name="Schakwitz W."/>
            <person name="Umezawa K."/>
            <person name="Ohm R.A."/>
            <person name="Grigoriev I.V."/>
            <person name="Nagy L.G."/>
            <person name="Gibbons J."/>
            <person name="Hibbett D."/>
        </authorList>
    </citation>
    <scope>NUCLEOTIDE SEQUENCE [LARGE SCALE GENOMIC DNA]</scope>
    <source>
        <strain evidence="2">ALCF2SS1-6</strain>
    </source>
</reference>
<dbReference type="AlphaFoldDB" id="A0A5C2S9D7"/>
<accession>A0A5C2S9D7</accession>
<evidence type="ECO:0000256" key="1">
    <source>
        <dbReference type="SAM" id="MobiDB-lite"/>
    </source>
</evidence>
<evidence type="ECO:0008006" key="4">
    <source>
        <dbReference type="Google" id="ProtNLM"/>
    </source>
</evidence>
<gene>
    <name evidence="2" type="ORF">L227DRAFT_600736</name>
</gene>